<gene>
    <name evidence="2" type="ORF">g.8797</name>
</gene>
<accession>A0A0A1X2Q0</accession>
<keyword evidence="1" id="KW-1133">Transmembrane helix</keyword>
<name>A0A0A1X2Q0_ZEUCU</name>
<keyword evidence="1" id="KW-0472">Membrane</keyword>
<dbReference type="AlphaFoldDB" id="A0A0A1X2Q0"/>
<evidence type="ECO:0000313" key="2">
    <source>
        <dbReference type="EMBL" id="JAD05362.1"/>
    </source>
</evidence>
<evidence type="ECO:0000256" key="1">
    <source>
        <dbReference type="SAM" id="Phobius"/>
    </source>
</evidence>
<organism evidence="2">
    <name type="scientific">Zeugodacus cucurbitae</name>
    <name type="common">Melon fruit fly</name>
    <name type="synonym">Bactrocera cucurbitae</name>
    <dbReference type="NCBI Taxonomy" id="28588"/>
    <lineage>
        <taxon>Eukaryota</taxon>
        <taxon>Metazoa</taxon>
        <taxon>Ecdysozoa</taxon>
        <taxon>Arthropoda</taxon>
        <taxon>Hexapoda</taxon>
        <taxon>Insecta</taxon>
        <taxon>Pterygota</taxon>
        <taxon>Neoptera</taxon>
        <taxon>Endopterygota</taxon>
        <taxon>Diptera</taxon>
        <taxon>Brachycera</taxon>
        <taxon>Muscomorpha</taxon>
        <taxon>Tephritoidea</taxon>
        <taxon>Tephritidae</taxon>
        <taxon>Zeugodacus</taxon>
        <taxon>Zeugodacus</taxon>
    </lineage>
</organism>
<reference evidence="2" key="2">
    <citation type="journal article" date="2015" name="Gigascience">
        <title>Reconstructing a comprehensive transcriptome assembly of a white-pupal translocated strain of the pest fruit fly Bactrocera cucurbitae.</title>
        <authorList>
            <person name="Sim S.B."/>
            <person name="Calla B."/>
            <person name="Hall B."/>
            <person name="DeRego T."/>
            <person name="Geib S.M."/>
        </authorList>
    </citation>
    <scope>NUCLEOTIDE SEQUENCE</scope>
</reference>
<sequence>MPRLTFATCSFAFMYVDIIIFMCVDLLSPASRVVRFTFGYSSCSMRSCWPRCLSTRLNHPPTAAGWLQSTCRRERYKAPHTSARVRECVCVCYVCMRAAEQQWHAKLPSSTSTWATKEPSQLQTSQPTKQAEQASDCVHCEHCTFYCCASNKLKAFPRDLLTAHARTHQPTNLDLDLCVHDWLCVPPSTRALACVCVCARVFAYNHNKSIEE</sequence>
<reference evidence="2" key="1">
    <citation type="submission" date="2014-11" db="EMBL/GenBank/DDBJ databases">
        <authorList>
            <person name="Geib S."/>
        </authorList>
    </citation>
    <scope>NUCLEOTIDE SEQUENCE</scope>
</reference>
<keyword evidence="1" id="KW-0812">Transmembrane</keyword>
<feature type="transmembrane region" description="Helical" evidence="1">
    <location>
        <begin position="6"/>
        <end position="27"/>
    </location>
</feature>
<dbReference type="EMBL" id="GBXI01008930">
    <property type="protein sequence ID" value="JAD05362.1"/>
    <property type="molecule type" value="Transcribed_RNA"/>
</dbReference>
<protein>
    <submittedName>
        <fullName evidence="2">Uncharacterized protein</fullName>
    </submittedName>
</protein>
<proteinExistence type="predicted"/>